<feature type="transmembrane region" description="Helical" evidence="3">
    <location>
        <begin position="267"/>
        <end position="292"/>
    </location>
</feature>
<dbReference type="InterPro" id="IPR000742">
    <property type="entry name" value="EGF"/>
</dbReference>
<evidence type="ECO:0000256" key="3">
    <source>
        <dbReference type="SAM" id="Phobius"/>
    </source>
</evidence>
<dbReference type="Pfam" id="PF01607">
    <property type="entry name" value="CBM_14"/>
    <property type="match status" value="1"/>
</dbReference>
<dbReference type="SUPFAM" id="SSF57625">
    <property type="entry name" value="Invertebrate chitin-binding proteins"/>
    <property type="match status" value="2"/>
</dbReference>
<keyword evidence="3" id="KW-0812">Transmembrane</keyword>
<dbReference type="InterPro" id="IPR036508">
    <property type="entry name" value="Chitin-bd_dom_sf"/>
</dbReference>
<proteinExistence type="predicted"/>
<keyword evidence="3" id="KW-0472">Membrane</keyword>
<dbReference type="Proteomes" id="UP000663852">
    <property type="component" value="Unassembled WGS sequence"/>
</dbReference>
<feature type="disulfide bond" evidence="1">
    <location>
        <begin position="176"/>
        <end position="185"/>
    </location>
</feature>
<dbReference type="PROSITE" id="PS00022">
    <property type="entry name" value="EGF_1"/>
    <property type="match status" value="1"/>
</dbReference>
<sequence>MAETEYFPSAEPVKGYDYYHRRKSATSKCTQTGIYPDVLDCSLFHYCHQGKQHEVFQCPDELHFDPKLFMCSPKQLVNCQYEPPMDMDNTPMIKSNTICRDYVSGTYLPVANKLDEFVVCEDDGTSIVKKCQPGLRYNALTTKCDKQPCEIDSNLCHNHGQCVNELTSTKGFRCICSPSYQGEHCDKPVQVTNTPDTSTQYLFRFTNRITNYQKSLPTTTKSPPIVSSDLPQDSEELPTIESPLSRIFRRLNSNLDQQQRVNELTQVIFIIIFALIGLILLASMVFGVIVCIRMLLSSPVENVGTWKVLPDEWKV</sequence>
<dbReference type="Proteomes" id="UP000663828">
    <property type="component" value="Unassembled WGS sequence"/>
</dbReference>
<dbReference type="Gene3D" id="2.10.25.10">
    <property type="entry name" value="Laminin"/>
    <property type="match status" value="1"/>
</dbReference>
<evidence type="ECO:0000256" key="2">
    <source>
        <dbReference type="SAM" id="MobiDB-lite"/>
    </source>
</evidence>
<dbReference type="InterPro" id="IPR002557">
    <property type="entry name" value="Chitin-bd_dom"/>
</dbReference>
<name>A0A815T117_ADIRI</name>
<organism evidence="7 8">
    <name type="scientific">Adineta ricciae</name>
    <name type="common">Rotifer</name>
    <dbReference type="NCBI Taxonomy" id="249248"/>
    <lineage>
        <taxon>Eukaryota</taxon>
        <taxon>Metazoa</taxon>
        <taxon>Spiralia</taxon>
        <taxon>Gnathifera</taxon>
        <taxon>Rotifera</taxon>
        <taxon>Eurotatoria</taxon>
        <taxon>Bdelloidea</taxon>
        <taxon>Adinetida</taxon>
        <taxon>Adinetidae</taxon>
        <taxon>Adineta</taxon>
    </lineage>
</organism>
<comment type="caution">
    <text evidence="7">The sequence shown here is derived from an EMBL/GenBank/DDBJ whole genome shotgun (WGS) entry which is preliminary data.</text>
</comment>
<dbReference type="FunFam" id="2.10.25.10:FF:000610">
    <property type="entry name" value="protein HEG homolog 1 isoform X1"/>
    <property type="match status" value="1"/>
</dbReference>
<evidence type="ECO:0000313" key="6">
    <source>
        <dbReference type="EMBL" id="CAF0728050.1"/>
    </source>
</evidence>
<feature type="domain" description="Chitin-binding type-2" evidence="5">
    <location>
        <begin position="96"/>
        <end position="145"/>
    </location>
</feature>
<dbReference type="CDD" id="cd00054">
    <property type="entry name" value="EGF_CA"/>
    <property type="match status" value="1"/>
</dbReference>
<dbReference type="PROSITE" id="PS50026">
    <property type="entry name" value="EGF_3"/>
    <property type="match status" value="1"/>
</dbReference>
<comment type="caution">
    <text evidence="1">Lacks conserved residue(s) required for the propagation of feature annotation.</text>
</comment>
<dbReference type="SMART" id="SM00494">
    <property type="entry name" value="ChtBD2"/>
    <property type="match status" value="2"/>
</dbReference>
<protein>
    <submittedName>
        <fullName evidence="7">Uncharacterized protein</fullName>
    </submittedName>
</protein>
<evidence type="ECO:0000313" key="8">
    <source>
        <dbReference type="Proteomes" id="UP000663828"/>
    </source>
</evidence>
<dbReference type="GO" id="GO:0005576">
    <property type="term" value="C:extracellular region"/>
    <property type="evidence" value="ECO:0007669"/>
    <property type="project" value="InterPro"/>
</dbReference>
<dbReference type="AlphaFoldDB" id="A0A815T117"/>
<dbReference type="GO" id="GO:0008061">
    <property type="term" value="F:chitin binding"/>
    <property type="evidence" value="ECO:0007669"/>
    <property type="project" value="InterPro"/>
</dbReference>
<dbReference type="OrthoDB" id="6020543at2759"/>
<dbReference type="SMART" id="SM00181">
    <property type="entry name" value="EGF"/>
    <property type="match status" value="1"/>
</dbReference>
<keyword evidence="1" id="KW-1015">Disulfide bond</keyword>
<dbReference type="SUPFAM" id="SSF57196">
    <property type="entry name" value="EGF/Laminin"/>
    <property type="match status" value="1"/>
</dbReference>
<dbReference type="Gene3D" id="2.170.140.10">
    <property type="entry name" value="Chitin binding domain"/>
    <property type="match status" value="1"/>
</dbReference>
<evidence type="ECO:0000259" key="4">
    <source>
        <dbReference type="PROSITE" id="PS50026"/>
    </source>
</evidence>
<keyword evidence="3" id="KW-1133">Transmembrane helix</keyword>
<evidence type="ECO:0000256" key="1">
    <source>
        <dbReference type="PROSITE-ProRule" id="PRU00076"/>
    </source>
</evidence>
<gene>
    <name evidence="6" type="ORF">EDS130_LOCUS884</name>
    <name evidence="7" type="ORF">XAT740_LOCUS39494</name>
</gene>
<evidence type="ECO:0000313" key="7">
    <source>
        <dbReference type="EMBL" id="CAF1498148.1"/>
    </source>
</evidence>
<feature type="domain" description="EGF-like" evidence="4">
    <location>
        <begin position="145"/>
        <end position="186"/>
    </location>
</feature>
<keyword evidence="1" id="KW-0245">EGF-like domain</keyword>
<dbReference type="EMBL" id="CAJNOJ010000002">
    <property type="protein sequence ID" value="CAF0728050.1"/>
    <property type="molecule type" value="Genomic_DNA"/>
</dbReference>
<reference evidence="7" key="1">
    <citation type="submission" date="2021-02" db="EMBL/GenBank/DDBJ databases">
        <authorList>
            <person name="Nowell W R."/>
        </authorList>
    </citation>
    <scope>NUCLEOTIDE SEQUENCE</scope>
</reference>
<dbReference type="EMBL" id="CAJNOR010004383">
    <property type="protein sequence ID" value="CAF1498148.1"/>
    <property type="molecule type" value="Genomic_DNA"/>
</dbReference>
<dbReference type="PROSITE" id="PS50940">
    <property type="entry name" value="CHIT_BIND_II"/>
    <property type="match status" value="2"/>
</dbReference>
<feature type="domain" description="Chitin-binding type-2" evidence="5">
    <location>
        <begin position="26"/>
        <end position="81"/>
    </location>
</feature>
<feature type="region of interest" description="Disordered" evidence="2">
    <location>
        <begin position="216"/>
        <end position="236"/>
    </location>
</feature>
<accession>A0A815T117</accession>
<dbReference type="Pfam" id="PF00008">
    <property type="entry name" value="EGF"/>
    <property type="match status" value="1"/>
</dbReference>
<keyword evidence="8" id="KW-1185">Reference proteome</keyword>
<evidence type="ECO:0000259" key="5">
    <source>
        <dbReference type="PROSITE" id="PS50940"/>
    </source>
</evidence>